<dbReference type="AlphaFoldDB" id="A0AA88NBE1"/>
<comment type="caution">
    <text evidence="1">The sequence shown here is derived from an EMBL/GenBank/DDBJ whole genome shotgun (WGS) entry which is preliminary data.</text>
</comment>
<keyword evidence="2" id="KW-1185">Reference proteome</keyword>
<evidence type="ECO:0000313" key="1">
    <source>
        <dbReference type="EMBL" id="KAK2855794.1"/>
    </source>
</evidence>
<dbReference type="EMBL" id="JAUPFM010000003">
    <property type="protein sequence ID" value="KAK2855794.1"/>
    <property type="molecule type" value="Genomic_DNA"/>
</dbReference>
<protein>
    <submittedName>
        <fullName evidence="1">Uncharacterized protein</fullName>
    </submittedName>
</protein>
<accession>A0AA88NBE1</accession>
<organism evidence="1 2">
    <name type="scientific">Channa striata</name>
    <name type="common">Snakehead murrel</name>
    <name type="synonym">Ophicephalus striatus</name>
    <dbReference type="NCBI Taxonomy" id="64152"/>
    <lineage>
        <taxon>Eukaryota</taxon>
        <taxon>Metazoa</taxon>
        <taxon>Chordata</taxon>
        <taxon>Craniata</taxon>
        <taxon>Vertebrata</taxon>
        <taxon>Euteleostomi</taxon>
        <taxon>Actinopterygii</taxon>
        <taxon>Neopterygii</taxon>
        <taxon>Teleostei</taxon>
        <taxon>Neoteleostei</taxon>
        <taxon>Acanthomorphata</taxon>
        <taxon>Anabantaria</taxon>
        <taxon>Anabantiformes</taxon>
        <taxon>Channoidei</taxon>
        <taxon>Channidae</taxon>
        <taxon>Channa</taxon>
    </lineage>
</organism>
<name>A0AA88NBE1_CHASR</name>
<reference evidence="1" key="1">
    <citation type="submission" date="2023-07" db="EMBL/GenBank/DDBJ databases">
        <title>Chromosome-level Genome Assembly of Striped Snakehead (Channa striata).</title>
        <authorList>
            <person name="Liu H."/>
        </authorList>
    </citation>
    <scope>NUCLEOTIDE SEQUENCE</scope>
    <source>
        <strain evidence="1">Gz</strain>
        <tissue evidence="1">Muscle</tissue>
    </source>
</reference>
<gene>
    <name evidence="1" type="ORF">Q5P01_004529</name>
</gene>
<dbReference type="Proteomes" id="UP001187415">
    <property type="component" value="Unassembled WGS sequence"/>
</dbReference>
<sequence>MVPGRTCTKLRRTQLEKALRFCSSALRATVTSRCVRKMLKCSRGWINKNQLPYFSRFASRLMLTLHRVSDTQQLEGRAGLN</sequence>
<proteinExistence type="predicted"/>
<evidence type="ECO:0000313" key="2">
    <source>
        <dbReference type="Proteomes" id="UP001187415"/>
    </source>
</evidence>